<dbReference type="InterPro" id="IPR013783">
    <property type="entry name" value="Ig-like_fold"/>
</dbReference>
<evidence type="ECO:0000313" key="1">
    <source>
        <dbReference type="EMBL" id="GGX05500.1"/>
    </source>
</evidence>
<gene>
    <name evidence="1" type="ORF">GCM10007384_04000</name>
</gene>
<dbReference type="AlphaFoldDB" id="A0A918JST6"/>
<dbReference type="Pfam" id="PF07610">
    <property type="entry name" value="DUF1573"/>
    <property type="match status" value="1"/>
</dbReference>
<name>A0A918JST6_9FLAO</name>
<sequence>MIFETLIQKQSEMKNSILILSSLFLLSFISCKDTDTKNVALNTSEITASKDVKPASFPIMAFTETTHDFGVIDEGDIVEHKFTFTNTGAIPLVIISAKGSCGCTVSKWPKEPISPGAAAELLVTFNSNGKPNMQTKQVTITTNTQNGTETLKIKAMVTPKKKVNSSGTPISK</sequence>
<dbReference type="PANTHER" id="PTHR37833:SF1">
    <property type="entry name" value="SIGNAL PEPTIDE PROTEIN"/>
    <property type="match status" value="1"/>
</dbReference>
<accession>A0A918JST6</accession>
<protein>
    <recommendedName>
        <fullName evidence="3">DUF1573 domain-containing protein</fullName>
    </recommendedName>
</protein>
<evidence type="ECO:0000313" key="2">
    <source>
        <dbReference type="Proteomes" id="UP000601108"/>
    </source>
</evidence>
<proteinExistence type="predicted"/>
<organism evidence="1 2">
    <name type="scientific">Aquimarina muelleri</name>
    <dbReference type="NCBI Taxonomy" id="279356"/>
    <lineage>
        <taxon>Bacteria</taxon>
        <taxon>Pseudomonadati</taxon>
        <taxon>Bacteroidota</taxon>
        <taxon>Flavobacteriia</taxon>
        <taxon>Flavobacteriales</taxon>
        <taxon>Flavobacteriaceae</taxon>
        <taxon>Aquimarina</taxon>
    </lineage>
</organism>
<dbReference type="InterPro" id="IPR011467">
    <property type="entry name" value="DUF1573"/>
</dbReference>
<dbReference type="Gene3D" id="2.60.40.10">
    <property type="entry name" value="Immunoglobulins"/>
    <property type="match status" value="1"/>
</dbReference>
<keyword evidence="2" id="KW-1185">Reference proteome</keyword>
<reference evidence="1 2" key="1">
    <citation type="journal article" date="2014" name="Int. J. Syst. Evol. Microbiol.">
        <title>Complete genome sequence of Corynebacterium casei LMG S-19264T (=DSM 44701T), isolated from a smear-ripened cheese.</title>
        <authorList>
            <consortium name="US DOE Joint Genome Institute (JGI-PGF)"/>
            <person name="Walter F."/>
            <person name="Albersmeier A."/>
            <person name="Kalinowski J."/>
            <person name="Ruckert C."/>
        </authorList>
    </citation>
    <scope>NUCLEOTIDE SEQUENCE [LARGE SCALE GENOMIC DNA]</scope>
    <source>
        <strain evidence="1 2">KCTC 12285</strain>
    </source>
</reference>
<comment type="caution">
    <text evidence="1">The sequence shown here is derived from an EMBL/GenBank/DDBJ whole genome shotgun (WGS) entry which is preliminary data.</text>
</comment>
<evidence type="ECO:0008006" key="3">
    <source>
        <dbReference type="Google" id="ProtNLM"/>
    </source>
</evidence>
<dbReference type="Proteomes" id="UP000601108">
    <property type="component" value="Unassembled WGS sequence"/>
</dbReference>
<dbReference type="EMBL" id="BMWS01000002">
    <property type="protein sequence ID" value="GGX05500.1"/>
    <property type="molecule type" value="Genomic_DNA"/>
</dbReference>
<dbReference type="PANTHER" id="PTHR37833">
    <property type="entry name" value="LIPOPROTEIN-RELATED"/>
    <property type="match status" value="1"/>
</dbReference>